<organism evidence="5 6">
    <name type="scientific">[Myrmecia] bisecta</name>
    <dbReference type="NCBI Taxonomy" id="41462"/>
    <lineage>
        <taxon>Eukaryota</taxon>
        <taxon>Viridiplantae</taxon>
        <taxon>Chlorophyta</taxon>
        <taxon>core chlorophytes</taxon>
        <taxon>Trebouxiophyceae</taxon>
        <taxon>Trebouxiales</taxon>
        <taxon>Trebouxiaceae</taxon>
        <taxon>Myrmecia</taxon>
    </lineage>
</organism>
<dbReference type="InterPro" id="IPR011989">
    <property type="entry name" value="ARM-like"/>
</dbReference>
<name>A0AAW1R632_9CHLO</name>
<feature type="domain" description="Disease resistance protein Roq1-like winged-helix" evidence="4">
    <location>
        <begin position="257"/>
        <end position="321"/>
    </location>
</feature>
<dbReference type="InterPro" id="IPR027417">
    <property type="entry name" value="P-loop_NTPase"/>
</dbReference>
<dbReference type="Pfam" id="PF00931">
    <property type="entry name" value="NB-ARC"/>
    <property type="match status" value="1"/>
</dbReference>
<evidence type="ECO:0008006" key="7">
    <source>
        <dbReference type="Google" id="ProtNLM"/>
    </source>
</evidence>
<feature type="region of interest" description="Disordered" evidence="2">
    <location>
        <begin position="403"/>
        <end position="431"/>
    </location>
</feature>
<dbReference type="SUPFAM" id="SSF52540">
    <property type="entry name" value="P-loop containing nucleoside triphosphate hydrolases"/>
    <property type="match status" value="1"/>
</dbReference>
<dbReference type="EMBL" id="JALJOR010000001">
    <property type="protein sequence ID" value="KAK9829263.1"/>
    <property type="molecule type" value="Genomic_DNA"/>
</dbReference>
<keyword evidence="1" id="KW-0433">Leucine-rich repeat</keyword>
<protein>
    <recommendedName>
        <fullName evidence="7">NB-ARC domain-containing protein</fullName>
    </recommendedName>
</protein>
<dbReference type="PANTHER" id="PTHR11017">
    <property type="entry name" value="LEUCINE-RICH REPEAT-CONTAINING PROTEIN"/>
    <property type="match status" value="1"/>
</dbReference>
<reference evidence="5 6" key="1">
    <citation type="journal article" date="2024" name="Nat. Commun.">
        <title>Phylogenomics reveals the evolutionary origins of lichenization in chlorophyte algae.</title>
        <authorList>
            <person name="Puginier C."/>
            <person name="Libourel C."/>
            <person name="Otte J."/>
            <person name="Skaloud P."/>
            <person name="Haon M."/>
            <person name="Grisel S."/>
            <person name="Petersen M."/>
            <person name="Berrin J.G."/>
            <person name="Delaux P.M."/>
            <person name="Dal Grande F."/>
            <person name="Keller J."/>
        </authorList>
    </citation>
    <scope>NUCLEOTIDE SEQUENCE [LARGE SCALE GENOMIC DNA]</scope>
    <source>
        <strain evidence="5 6">SAG 2043</strain>
    </source>
</reference>
<evidence type="ECO:0000256" key="2">
    <source>
        <dbReference type="SAM" id="MobiDB-lite"/>
    </source>
</evidence>
<dbReference type="Pfam" id="PF23282">
    <property type="entry name" value="WHD_ROQ1"/>
    <property type="match status" value="1"/>
</dbReference>
<feature type="domain" description="NB-ARC" evidence="3">
    <location>
        <begin position="52"/>
        <end position="176"/>
    </location>
</feature>
<dbReference type="Gene3D" id="1.25.10.10">
    <property type="entry name" value="Leucine-rich Repeat Variant"/>
    <property type="match status" value="1"/>
</dbReference>
<evidence type="ECO:0000313" key="6">
    <source>
        <dbReference type="Proteomes" id="UP001489004"/>
    </source>
</evidence>
<dbReference type="GO" id="GO:0006952">
    <property type="term" value="P:defense response"/>
    <property type="evidence" value="ECO:0007669"/>
    <property type="project" value="InterPro"/>
</dbReference>
<evidence type="ECO:0000256" key="1">
    <source>
        <dbReference type="ARBA" id="ARBA00022614"/>
    </source>
</evidence>
<dbReference type="PRINTS" id="PR00364">
    <property type="entry name" value="DISEASERSIST"/>
</dbReference>
<dbReference type="Gene3D" id="1.10.8.430">
    <property type="entry name" value="Helical domain of apoptotic protease-activating factors"/>
    <property type="match status" value="1"/>
</dbReference>
<dbReference type="InterPro" id="IPR044974">
    <property type="entry name" value="Disease_R_plants"/>
</dbReference>
<dbReference type="Proteomes" id="UP001489004">
    <property type="component" value="Unassembled WGS sequence"/>
</dbReference>
<dbReference type="GO" id="GO:0043531">
    <property type="term" value="F:ADP binding"/>
    <property type="evidence" value="ECO:0007669"/>
    <property type="project" value="InterPro"/>
</dbReference>
<sequence length="431" mass="46375">MMGRPEKVLPVFYDVGTSLSEALESLPAVEDTSQRKLGWQESEPAVQEVYNELQADFASSSCFLEVGSEASNTRLLELQRQMLKDLCGVEIGIQAAGLAELLRRCLKELSVLLVIDDIWSRVQLQALLVPVGSGSRVIITSRDLALLQRPGIGHRQSVDVLSTAAALELFSWHAFLAKEPPPEYKLLAARVVEACAGLPLTLTVIGALLCEQTDAEDWEYALHQLQHAAAISGSQLENAQLWGRLRISYDDLDSPHRCLFLDIACFMLGRDVDACLPALGKFATSTLKRLVQKALVKVDGNKLSMHDQLRDMGQAIVEAQSGSVERRNRVWGSDARAVVSQCKAAPVMEGVSFHDSSLAGSDSAKQAAAGALGDLAVIETNNQVHIAAAGAIKPLVELYQSDSPTSKQARPPGGFMGAGYSGLEPCKSGGD</sequence>
<evidence type="ECO:0000313" key="5">
    <source>
        <dbReference type="EMBL" id="KAK9829263.1"/>
    </source>
</evidence>
<gene>
    <name evidence="5" type="ORF">WJX72_004852</name>
</gene>
<dbReference type="InterPro" id="IPR058192">
    <property type="entry name" value="WHD_ROQ1-like"/>
</dbReference>
<dbReference type="PANTHER" id="PTHR11017:SF385">
    <property type="entry name" value="DISEASE RESISTANCE PROTEIN (TIR-NBS-LRR CLASS)-RELATED"/>
    <property type="match status" value="1"/>
</dbReference>
<dbReference type="AlphaFoldDB" id="A0AAW1R632"/>
<dbReference type="Gene3D" id="3.40.50.300">
    <property type="entry name" value="P-loop containing nucleotide triphosphate hydrolases"/>
    <property type="match status" value="1"/>
</dbReference>
<evidence type="ECO:0000259" key="3">
    <source>
        <dbReference type="Pfam" id="PF00931"/>
    </source>
</evidence>
<dbReference type="InterPro" id="IPR002182">
    <property type="entry name" value="NB-ARC"/>
</dbReference>
<accession>A0AAW1R632</accession>
<dbReference type="InterPro" id="IPR042197">
    <property type="entry name" value="Apaf_helical"/>
</dbReference>
<comment type="caution">
    <text evidence="5">The sequence shown here is derived from an EMBL/GenBank/DDBJ whole genome shotgun (WGS) entry which is preliminary data.</text>
</comment>
<evidence type="ECO:0000259" key="4">
    <source>
        <dbReference type="Pfam" id="PF23282"/>
    </source>
</evidence>
<keyword evidence="6" id="KW-1185">Reference proteome</keyword>
<proteinExistence type="predicted"/>